<evidence type="ECO:0000313" key="2">
    <source>
        <dbReference type="Proteomes" id="UP000054893"/>
    </source>
</evidence>
<evidence type="ECO:0000313" key="1">
    <source>
        <dbReference type="EMBL" id="SAL44527.1"/>
    </source>
</evidence>
<dbReference type="EMBL" id="FCOC02000018">
    <property type="protein sequence ID" value="SAL44527.1"/>
    <property type="molecule type" value="Genomic_DNA"/>
</dbReference>
<protein>
    <submittedName>
        <fullName evidence="1">Uncharacterized protein</fullName>
    </submittedName>
</protein>
<proteinExistence type="predicted"/>
<name>A0A158HK80_CABSO</name>
<accession>A0A158HK80</accession>
<reference evidence="1 2" key="1">
    <citation type="submission" date="2016-01" db="EMBL/GenBank/DDBJ databases">
        <authorList>
            <person name="Oliw E.H."/>
        </authorList>
    </citation>
    <scope>NUCLEOTIDE SEQUENCE [LARGE SCALE GENOMIC DNA]</scope>
    <source>
        <strain evidence="1">LMG 22029</strain>
    </source>
</reference>
<organism evidence="1 2">
    <name type="scientific">Caballeronia sordidicola</name>
    <name type="common">Burkholderia sordidicola</name>
    <dbReference type="NCBI Taxonomy" id="196367"/>
    <lineage>
        <taxon>Bacteria</taxon>
        <taxon>Pseudomonadati</taxon>
        <taxon>Pseudomonadota</taxon>
        <taxon>Betaproteobacteria</taxon>
        <taxon>Burkholderiales</taxon>
        <taxon>Burkholderiaceae</taxon>
        <taxon>Caballeronia</taxon>
    </lineage>
</organism>
<gene>
    <name evidence="1" type="ORF">AWB64_04724</name>
</gene>
<dbReference type="Proteomes" id="UP000054893">
    <property type="component" value="Unassembled WGS sequence"/>
</dbReference>
<dbReference type="OrthoDB" id="9107441at2"/>
<sequence>MKELNAWAVTGTERAPLMLSANAAPDQRLQWAETEVRRLTKCMEMKDQQICELRKALAHSATVHYSLENRLQCELDSLRIMMPVNELQVHVGKSASDRLDESLVVKLPYVTLILSVLFDAMCTFWANCDHDHPPKSATVAHAIDERLGLSSQQNGEASRSGQAYASAIRPDWVKEADNRHHCRPAEMRRCKGLVG</sequence>
<dbReference type="AlphaFoldDB" id="A0A158HK80"/>
<dbReference type="RefSeq" id="WP_060857872.1">
    <property type="nucleotide sequence ID" value="NZ_FCOC02000018.1"/>
</dbReference>